<comment type="caution">
    <text evidence="2">The sequence shown here is derived from an EMBL/GenBank/DDBJ whole genome shotgun (WGS) entry which is preliminary data.</text>
</comment>
<accession>A0AAV7PR50</accession>
<feature type="region of interest" description="Disordered" evidence="1">
    <location>
        <begin position="30"/>
        <end position="123"/>
    </location>
</feature>
<feature type="compositionally biased region" description="Low complexity" evidence="1">
    <location>
        <begin position="33"/>
        <end position="49"/>
    </location>
</feature>
<feature type="compositionally biased region" description="Low complexity" evidence="1">
    <location>
        <begin position="100"/>
        <end position="112"/>
    </location>
</feature>
<dbReference type="AlphaFoldDB" id="A0AAV7PR50"/>
<evidence type="ECO:0000313" key="3">
    <source>
        <dbReference type="Proteomes" id="UP001066276"/>
    </source>
</evidence>
<sequence>MGTQGRPRQRRASLLGWGGAAFAIRGAPRAGLRVRSAAPAPSRALSAPSVRRRGVRKGSSVGADSVAGVQSQPPFCFSFPQEPVGPRRKIGACLPRPLTSTGSSGSKGQGESRNGIPRSAKPR</sequence>
<proteinExistence type="predicted"/>
<evidence type="ECO:0000256" key="1">
    <source>
        <dbReference type="SAM" id="MobiDB-lite"/>
    </source>
</evidence>
<dbReference type="EMBL" id="JANPWB010000011">
    <property type="protein sequence ID" value="KAJ1129379.1"/>
    <property type="molecule type" value="Genomic_DNA"/>
</dbReference>
<protein>
    <submittedName>
        <fullName evidence="2">Uncharacterized protein</fullName>
    </submittedName>
</protein>
<name>A0AAV7PR50_PLEWA</name>
<reference evidence="2" key="1">
    <citation type="journal article" date="2022" name="bioRxiv">
        <title>Sequencing and chromosome-scale assembly of the giantPleurodeles waltlgenome.</title>
        <authorList>
            <person name="Brown T."/>
            <person name="Elewa A."/>
            <person name="Iarovenko S."/>
            <person name="Subramanian E."/>
            <person name="Araus A.J."/>
            <person name="Petzold A."/>
            <person name="Susuki M."/>
            <person name="Suzuki K.-i.T."/>
            <person name="Hayashi T."/>
            <person name="Toyoda A."/>
            <person name="Oliveira C."/>
            <person name="Osipova E."/>
            <person name="Leigh N.D."/>
            <person name="Simon A."/>
            <person name="Yun M.H."/>
        </authorList>
    </citation>
    <scope>NUCLEOTIDE SEQUENCE</scope>
    <source>
        <strain evidence="2">20211129_DDA</strain>
        <tissue evidence="2">Liver</tissue>
    </source>
</reference>
<keyword evidence="3" id="KW-1185">Reference proteome</keyword>
<evidence type="ECO:0000313" key="2">
    <source>
        <dbReference type="EMBL" id="KAJ1129379.1"/>
    </source>
</evidence>
<gene>
    <name evidence="2" type="ORF">NDU88_007750</name>
</gene>
<organism evidence="2 3">
    <name type="scientific">Pleurodeles waltl</name>
    <name type="common">Iberian ribbed newt</name>
    <dbReference type="NCBI Taxonomy" id="8319"/>
    <lineage>
        <taxon>Eukaryota</taxon>
        <taxon>Metazoa</taxon>
        <taxon>Chordata</taxon>
        <taxon>Craniata</taxon>
        <taxon>Vertebrata</taxon>
        <taxon>Euteleostomi</taxon>
        <taxon>Amphibia</taxon>
        <taxon>Batrachia</taxon>
        <taxon>Caudata</taxon>
        <taxon>Salamandroidea</taxon>
        <taxon>Salamandridae</taxon>
        <taxon>Pleurodelinae</taxon>
        <taxon>Pleurodeles</taxon>
    </lineage>
</organism>
<dbReference type="Proteomes" id="UP001066276">
    <property type="component" value="Chromosome 7"/>
</dbReference>